<evidence type="ECO:0000313" key="3">
    <source>
        <dbReference type="Proteomes" id="UP000028042"/>
    </source>
</evidence>
<dbReference type="KEGG" id="cpae:CPAST_c24320"/>
<gene>
    <name evidence="1" type="ORF">CLPA_c24320</name>
    <name evidence="2" type="ORF">CP6013_00747</name>
</gene>
<reference evidence="1 4" key="1">
    <citation type="journal article" date="2015" name="Genome Announc.">
        <title>Complete Genome Sequence of the Nitrogen-Fixing and Solvent-Producing Clostridium pasteurianum DSM 525.</title>
        <authorList>
            <person name="Poehlein A."/>
            <person name="Grosse-Honebrink A."/>
            <person name="Zhang Y."/>
            <person name="Minton N.P."/>
            <person name="Daniel R."/>
        </authorList>
    </citation>
    <scope>NUCLEOTIDE SEQUENCE [LARGE SCALE GENOMIC DNA]</scope>
    <source>
        <strain evidence="1">DSM 525</strain>
        <strain evidence="4">DSM 525 / ATCC 6013</strain>
    </source>
</reference>
<dbReference type="KEGG" id="cpat:CLPA_c24320"/>
<accession>A0A0H3J5L8</accession>
<dbReference type="Gene3D" id="1.20.120.330">
    <property type="entry name" value="Nucleotidyltransferases domain 2"/>
    <property type="match status" value="1"/>
</dbReference>
<reference evidence="2 3" key="3">
    <citation type="journal article" name="Genome Announc.">
        <title>Improved Draft Genome Sequence of Clostridium pasteurianum Strain ATCC 6013 (DSM 525) Using a Hybrid Next-Generation Sequencing Approach.</title>
        <authorList>
            <person name="Pyne M.E."/>
            <person name="Utturkar S."/>
            <person name="Brown S.D."/>
            <person name="Moo-Young M."/>
            <person name="Chung D.A."/>
            <person name="Chou C.P."/>
        </authorList>
    </citation>
    <scope>NUCLEOTIDE SEQUENCE [LARGE SCALE GENOMIC DNA]</scope>
    <source>
        <strain evidence="2 3">ATCC 6013</strain>
    </source>
</reference>
<proteinExistence type="predicted"/>
<dbReference type="PATRIC" id="fig|1262449.3.peg.558"/>
<dbReference type="EMBL" id="JPGY02000001">
    <property type="protein sequence ID" value="KRU11500.1"/>
    <property type="molecule type" value="Genomic_DNA"/>
</dbReference>
<evidence type="ECO:0000313" key="4">
    <source>
        <dbReference type="Proteomes" id="UP000030905"/>
    </source>
</evidence>
<reference evidence="2" key="2">
    <citation type="submission" date="2015-10" db="EMBL/GenBank/DDBJ databases">
        <title>Improved Draft Genome Sequence of Clostridium pasteurianum Strain ATCC 6013 (DSM 525) Using a Hybrid Next-Generation Sequencing Approach.</title>
        <authorList>
            <person name="Pyne M.E."/>
            <person name="Utturkar S.M."/>
            <person name="Brown S.D."/>
            <person name="Moo-Young M."/>
            <person name="Chung D.A."/>
            <person name="Chou P.C."/>
        </authorList>
    </citation>
    <scope>NUCLEOTIDE SEQUENCE</scope>
    <source>
        <strain evidence="2">ATCC 6013</strain>
    </source>
</reference>
<dbReference type="RefSeq" id="WP_003441177.1">
    <property type="nucleotide sequence ID" value="NZ_ANZB01000002.1"/>
</dbReference>
<dbReference type="AlphaFoldDB" id="A0A0H3J5L8"/>
<evidence type="ECO:0008006" key="5">
    <source>
        <dbReference type="Google" id="ProtNLM"/>
    </source>
</evidence>
<dbReference type="Proteomes" id="UP000030905">
    <property type="component" value="Chromosome"/>
</dbReference>
<sequence length="139" mass="17026">MDVHINLKIKSNQNYEIANLAQQRKYYDVAVSRYYYSLFQLIDYIMYSSNKNFIIPSYEAPHAYTIKKFNIFIHKNKRCKNILTDENIADLMVLQDLKRWRQDADYKNRFIKEEDFINEFMKKYEPCYKTINEKIMCQE</sequence>
<dbReference type="EMBL" id="CP009268">
    <property type="protein sequence ID" value="AJA52490.1"/>
    <property type="molecule type" value="Genomic_DNA"/>
</dbReference>
<protein>
    <recommendedName>
        <fullName evidence="5">HEPN domain-containing protein</fullName>
    </recommendedName>
</protein>
<evidence type="ECO:0000313" key="1">
    <source>
        <dbReference type="EMBL" id="AJA52490.1"/>
    </source>
</evidence>
<dbReference type="Proteomes" id="UP000028042">
    <property type="component" value="Unassembled WGS sequence"/>
</dbReference>
<dbReference type="GeneID" id="93074572"/>
<name>A0A0H3J5L8_CLOPA</name>
<organism evidence="1 4">
    <name type="scientific">Clostridium pasteurianum DSM 525 = ATCC 6013</name>
    <dbReference type="NCBI Taxonomy" id="1262449"/>
    <lineage>
        <taxon>Bacteria</taxon>
        <taxon>Bacillati</taxon>
        <taxon>Bacillota</taxon>
        <taxon>Clostridia</taxon>
        <taxon>Eubacteriales</taxon>
        <taxon>Clostridiaceae</taxon>
        <taxon>Clostridium</taxon>
    </lineage>
</organism>
<evidence type="ECO:0000313" key="2">
    <source>
        <dbReference type="EMBL" id="KRU11500.1"/>
    </source>
</evidence>
<keyword evidence="4" id="KW-1185">Reference proteome</keyword>